<feature type="domain" description="AMP-binding enzyme C-terminal" evidence="4">
    <location>
        <begin position="300"/>
        <end position="366"/>
    </location>
</feature>
<dbReference type="AlphaFoldDB" id="A0A3E2DCL3"/>
<dbReference type="PANTHER" id="PTHR43201">
    <property type="entry name" value="ACYL-COA SYNTHETASE"/>
    <property type="match status" value="1"/>
</dbReference>
<organism evidence="5 6">
    <name type="scientific">Cutibacterium avidum</name>
    <dbReference type="NCBI Taxonomy" id="33010"/>
    <lineage>
        <taxon>Bacteria</taxon>
        <taxon>Bacillati</taxon>
        <taxon>Actinomycetota</taxon>
        <taxon>Actinomycetes</taxon>
        <taxon>Propionibacteriales</taxon>
        <taxon>Propionibacteriaceae</taxon>
        <taxon>Cutibacterium</taxon>
    </lineage>
</organism>
<dbReference type="InterPro" id="IPR000873">
    <property type="entry name" value="AMP-dep_synth/lig_dom"/>
</dbReference>
<name>A0A3E2DCL3_9ACTN</name>
<dbReference type="InterPro" id="IPR045851">
    <property type="entry name" value="AMP-bd_C_sf"/>
</dbReference>
<evidence type="ECO:0000313" key="6">
    <source>
        <dbReference type="Proteomes" id="UP000259211"/>
    </source>
</evidence>
<gene>
    <name evidence="5" type="ORF">CHT91_09110</name>
</gene>
<sequence length="388" mass="41125">MAETARLHVVRVERTQTDVVWLAERLTRFFQGSTRSVLVPAGSEENPVATLEDVERRTVFLPDEVGLVMRTSGSTSAHGRLVGISAAQLLASINATDARLGGAGTWVLALPPNHIAGLQVVARAAAGDRSVVVVEGKVTPQALSDAIDEAVRRDPNGRVYLSLVPTQLTDCMDDSVARDALTRCSAILVGGAATSSQLVSEARAAGMPIVLTYGMSETCGGCVYDGVPLDGVQVRLDEDGRVSLSGPMVMSGYLDEGPADDWYLTGDIAHWRDGRLAVDGRADDLIISGGLKISPSQVADAVTATGLVKDCVVVGLPDERWGQVVTAVVTGCQEPERVRDTVNLPRELRPRIVVTVEAIPMLASGKVDRLGVRRLAEQAKADGSAWTR</sequence>
<evidence type="ECO:0000256" key="2">
    <source>
        <dbReference type="ARBA" id="ARBA00022598"/>
    </source>
</evidence>
<dbReference type="Pfam" id="PF00501">
    <property type="entry name" value="AMP-binding"/>
    <property type="match status" value="1"/>
</dbReference>
<evidence type="ECO:0000313" key="5">
    <source>
        <dbReference type="EMBL" id="RFT43098.1"/>
    </source>
</evidence>
<dbReference type="Proteomes" id="UP000259211">
    <property type="component" value="Unassembled WGS sequence"/>
</dbReference>
<dbReference type="Gene3D" id="3.30.300.30">
    <property type="match status" value="1"/>
</dbReference>
<dbReference type="InterPro" id="IPR025110">
    <property type="entry name" value="AMP-bd_C"/>
</dbReference>
<proteinExistence type="inferred from homology"/>
<evidence type="ECO:0000256" key="1">
    <source>
        <dbReference type="ARBA" id="ARBA00006432"/>
    </source>
</evidence>
<dbReference type="InterPro" id="IPR042099">
    <property type="entry name" value="ANL_N_sf"/>
</dbReference>
<dbReference type="Gene3D" id="3.40.50.12780">
    <property type="entry name" value="N-terminal domain of ligase-like"/>
    <property type="match status" value="1"/>
</dbReference>
<feature type="domain" description="AMP-dependent synthetase/ligase" evidence="3">
    <location>
        <begin position="57"/>
        <end position="254"/>
    </location>
</feature>
<protein>
    <submittedName>
        <fullName evidence="5">O-succinylbenzoic acid--CoA ligase</fullName>
    </submittedName>
</protein>
<evidence type="ECO:0000259" key="4">
    <source>
        <dbReference type="Pfam" id="PF13193"/>
    </source>
</evidence>
<dbReference type="GO" id="GO:0031956">
    <property type="term" value="F:medium-chain fatty acid-CoA ligase activity"/>
    <property type="evidence" value="ECO:0007669"/>
    <property type="project" value="TreeGrafter"/>
</dbReference>
<dbReference type="SUPFAM" id="SSF56801">
    <property type="entry name" value="Acetyl-CoA synthetase-like"/>
    <property type="match status" value="1"/>
</dbReference>
<dbReference type="Pfam" id="PF13193">
    <property type="entry name" value="AMP-binding_C"/>
    <property type="match status" value="1"/>
</dbReference>
<reference evidence="5 6" key="1">
    <citation type="submission" date="2017-07" db="EMBL/GenBank/DDBJ databases">
        <authorList>
            <person name="Sun Z.S."/>
            <person name="Albrecht U."/>
            <person name="Echele G."/>
            <person name="Lee C.C."/>
        </authorList>
    </citation>
    <scope>NUCLEOTIDE SEQUENCE [LARGE SCALE GENOMIC DNA]</scope>
    <source>
        <strain evidence="5 6">P16-029</strain>
    </source>
</reference>
<evidence type="ECO:0000259" key="3">
    <source>
        <dbReference type="Pfam" id="PF00501"/>
    </source>
</evidence>
<comment type="similarity">
    <text evidence="1">Belongs to the ATP-dependent AMP-binding enzyme family.</text>
</comment>
<dbReference type="EMBL" id="NOWI01000008">
    <property type="protein sequence ID" value="RFT43098.1"/>
    <property type="molecule type" value="Genomic_DNA"/>
</dbReference>
<accession>A0A3E2DCL3</accession>
<comment type="caution">
    <text evidence="5">The sequence shown here is derived from an EMBL/GenBank/DDBJ whole genome shotgun (WGS) entry which is preliminary data.</text>
</comment>
<dbReference type="RefSeq" id="WP_117189540.1">
    <property type="nucleotide sequence ID" value="NZ_NOWI01000008.1"/>
</dbReference>
<dbReference type="PANTHER" id="PTHR43201:SF5">
    <property type="entry name" value="MEDIUM-CHAIN ACYL-COA LIGASE ACSF2, MITOCHONDRIAL"/>
    <property type="match status" value="1"/>
</dbReference>
<dbReference type="GO" id="GO:0006631">
    <property type="term" value="P:fatty acid metabolic process"/>
    <property type="evidence" value="ECO:0007669"/>
    <property type="project" value="TreeGrafter"/>
</dbReference>
<keyword evidence="2 5" id="KW-0436">Ligase</keyword>